<dbReference type="AlphaFoldDB" id="A0A2V1DLM0"/>
<evidence type="ECO:0000256" key="1">
    <source>
        <dbReference type="SAM" id="MobiDB-lite"/>
    </source>
</evidence>
<keyword evidence="3" id="KW-1185">Reference proteome</keyword>
<dbReference type="Proteomes" id="UP000244855">
    <property type="component" value="Unassembled WGS sequence"/>
</dbReference>
<dbReference type="EMBL" id="KZ805403">
    <property type="protein sequence ID" value="PVH98938.1"/>
    <property type="molecule type" value="Genomic_DNA"/>
</dbReference>
<gene>
    <name evidence="2" type="ORF">DM02DRAFT_629843</name>
</gene>
<evidence type="ECO:0000313" key="3">
    <source>
        <dbReference type="Proteomes" id="UP000244855"/>
    </source>
</evidence>
<name>A0A2V1DLM0_9PLEO</name>
<feature type="region of interest" description="Disordered" evidence="1">
    <location>
        <begin position="47"/>
        <end position="80"/>
    </location>
</feature>
<evidence type="ECO:0000313" key="2">
    <source>
        <dbReference type="EMBL" id="PVH98938.1"/>
    </source>
</evidence>
<sequence length="282" mass="31893">MGFSQASNSSTIKDLSMNRQIIEDVEGQISNSKSLSSSVVWSPQNVANTRKQRGPAPSIHEVQEEDKLSTSANQPKPTGFLDLPAGPDRSPFSLSQVCKQLRQEFPALNLVTISIPLPDVEKFIQAFRPSLLNLKTPTTIIVDIKEHFVGPAHILPLLLLTINRENIKIQFQGEGSDIWKSTARALNRAFCQRPRQWEMLTQSNVSEIDLYLPAAEFRIIFNHGGFDKWIEDRGIAPNMFWRDLGFSIYINITVLAVSRKEKQNEPYGRNSHFVTHTRGILR</sequence>
<reference evidence="2 3" key="1">
    <citation type="journal article" date="2018" name="Sci. Rep.">
        <title>Comparative genomics provides insights into the lifestyle and reveals functional heterogeneity of dark septate endophytic fungi.</title>
        <authorList>
            <person name="Knapp D.G."/>
            <person name="Nemeth J.B."/>
            <person name="Barry K."/>
            <person name="Hainaut M."/>
            <person name="Henrissat B."/>
            <person name="Johnson J."/>
            <person name="Kuo A."/>
            <person name="Lim J.H.P."/>
            <person name="Lipzen A."/>
            <person name="Nolan M."/>
            <person name="Ohm R.A."/>
            <person name="Tamas L."/>
            <person name="Grigoriev I.V."/>
            <person name="Spatafora J.W."/>
            <person name="Nagy L.G."/>
            <person name="Kovacs G.M."/>
        </authorList>
    </citation>
    <scope>NUCLEOTIDE SEQUENCE [LARGE SCALE GENOMIC DNA]</scope>
    <source>
        <strain evidence="2 3">DSE2036</strain>
    </source>
</reference>
<accession>A0A2V1DLM0</accession>
<organism evidence="2 3">
    <name type="scientific">Periconia macrospinosa</name>
    <dbReference type="NCBI Taxonomy" id="97972"/>
    <lineage>
        <taxon>Eukaryota</taxon>
        <taxon>Fungi</taxon>
        <taxon>Dikarya</taxon>
        <taxon>Ascomycota</taxon>
        <taxon>Pezizomycotina</taxon>
        <taxon>Dothideomycetes</taxon>
        <taxon>Pleosporomycetidae</taxon>
        <taxon>Pleosporales</taxon>
        <taxon>Massarineae</taxon>
        <taxon>Periconiaceae</taxon>
        <taxon>Periconia</taxon>
    </lineage>
</organism>
<proteinExistence type="predicted"/>
<protein>
    <submittedName>
        <fullName evidence="2">Uncharacterized protein</fullName>
    </submittedName>
</protein>